<dbReference type="EMBL" id="JAKOGI010000127">
    <property type="protein sequence ID" value="KAJ8443053.1"/>
    <property type="molecule type" value="Genomic_DNA"/>
</dbReference>
<dbReference type="Pfam" id="PF00560">
    <property type="entry name" value="LRR_1"/>
    <property type="match status" value="2"/>
</dbReference>
<name>A0A9Q1QHS0_9CARY</name>
<keyword evidence="2" id="KW-1185">Reference proteome</keyword>
<dbReference type="Gene3D" id="3.80.10.10">
    <property type="entry name" value="Ribonuclease Inhibitor"/>
    <property type="match status" value="4"/>
</dbReference>
<sequence length="429" mass="46983">MGCGSQFGLDTDPADWVNGKRITGGSSVAGDEQASVALDDGSLEELGPDAVGLAWSGPQTCRGCALEPGVGIGQTYAPVETYVAHVDGMSFGQDEAKHPWLDPRVRALRTENRLLLQLGIACFLESHVIGAPMSIPPEIGQFRNLNTLILYAINVTGHLPSEMANLESLKIQNISTNTIIRERYWVPTNNNFSGLLPRFVNLNQLEYLNLEGNYFSSEIPSFYSELQRLPSSLSQLLNLQELYLGNFNTFEGRIPPDWGNLSSLRVLDPASCGLTGTIPSIFGQLKLICILKKIPFQVTTEFYNLTSLRELDLALEGLTGRIPKCISQLKQLGLLNLFGNKMDVPIPGSIGELPNLRWLGLRSNNFNPELPQNLAQSRNPRVLDVTNCKISSSIPRQLCKGGKLKWLSLTNNSFSGSIPQELGNLTSLA</sequence>
<protein>
    <submittedName>
        <fullName evidence="1">Uncharacterized protein</fullName>
    </submittedName>
</protein>
<organism evidence="1 2">
    <name type="scientific">Carnegiea gigantea</name>
    <dbReference type="NCBI Taxonomy" id="171969"/>
    <lineage>
        <taxon>Eukaryota</taxon>
        <taxon>Viridiplantae</taxon>
        <taxon>Streptophyta</taxon>
        <taxon>Embryophyta</taxon>
        <taxon>Tracheophyta</taxon>
        <taxon>Spermatophyta</taxon>
        <taxon>Magnoliopsida</taxon>
        <taxon>eudicotyledons</taxon>
        <taxon>Gunneridae</taxon>
        <taxon>Pentapetalae</taxon>
        <taxon>Caryophyllales</taxon>
        <taxon>Cactineae</taxon>
        <taxon>Cactaceae</taxon>
        <taxon>Cactoideae</taxon>
        <taxon>Echinocereeae</taxon>
        <taxon>Carnegiea</taxon>
    </lineage>
</organism>
<dbReference type="SUPFAM" id="SSF52058">
    <property type="entry name" value="L domain-like"/>
    <property type="match status" value="1"/>
</dbReference>
<dbReference type="InterPro" id="IPR052592">
    <property type="entry name" value="LRR-RLK"/>
</dbReference>
<dbReference type="Proteomes" id="UP001153076">
    <property type="component" value="Unassembled WGS sequence"/>
</dbReference>
<gene>
    <name evidence="1" type="ORF">Cgig2_004258</name>
</gene>
<dbReference type="OrthoDB" id="676979at2759"/>
<reference evidence="1" key="1">
    <citation type="submission" date="2022-04" db="EMBL/GenBank/DDBJ databases">
        <title>Carnegiea gigantea Genome sequencing and assembly v2.</title>
        <authorList>
            <person name="Copetti D."/>
            <person name="Sanderson M.J."/>
            <person name="Burquez A."/>
            <person name="Wojciechowski M.F."/>
        </authorList>
    </citation>
    <scope>NUCLEOTIDE SEQUENCE</scope>
    <source>
        <strain evidence="1">SGP5-SGP5p</strain>
        <tissue evidence="1">Aerial part</tissue>
    </source>
</reference>
<accession>A0A9Q1QHS0</accession>
<comment type="caution">
    <text evidence="1">The sequence shown here is derived from an EMBL/GenBank/DDBJ whole genome shotgun (WGS) entry which is preliminary data.</text>
</comment>
<dbReference type="AlphaFoldDB" id="A0A9Q1QHS0"/>
<evidence type="ECO:0000313" key="2">
    <source>
        <dbReference type="Proteomes" id="UP001153076"/>
    </source>
</evidence>
<dbReference type="PANTHER" id="PTHR48054">
    <property type="entry name" value="RECEPTOR KINASE-LIKE PROTEIN XA21"/>
    <property type="match status" value="1"/>
</dbReference>
<dbReference type="PANTHER" id="PTHR48054:SF91">
    <property type="entry name" value="(WILD MALAYSIAN BANANA) HYPOTHETICAL PROTEIN"/>
    <property type="match status" value="1"/>
</dbReference>
<dbReference type="InterPro" id="IPR001611">
    <property type="entry name" value="Leu-rich_rpt"/>
</dbReference>
<evidence type="ECO:0000313" key="1">
    <source>
        <dbReference type="EMBL" id="KAJ8443053.1"/>
    </source>
</evidence>
<proteinExistence type="predicted"/>
<dbReference type="InterPro" id="IPR032675">
    <property type="entry name" value="LRR_dom_sf"/>
</dbReference>